<dbReference type="EMBL" id="JBHSBB010000007">
    <property type="protein sequence ID" value="MFC4031418.1"/>
    <property type="molecule type" value="Genomic_DNA"/>
</dbReference>
<dbReference type="Proteomes" id="UP001595765">
    <property type="component" value="Unassembled WGS sequence"/>
</dbReference>
<proteinExistence type="predicted"/>
<feature type="region of interest" description="Disordered" evidence="1">
    <location>
        <begin position="1"/>
        <end position="21"/>
    </location>
</feature>
<dbReference type="SUPFAM" id="SSF53335">
    <property type="entry name" value="S-adenosyl-L-methionine-dependent methyltransferases"/>
    <property type="match status" value="1"/>
</dbReference>
<organism evidence="3 4">
    <name type="scientific">Streptomyces polygonati</name>
    <dbReference type="NCBI Taxonomy" id="1617087"/>
    <lineage>
        <taxon>Bacteria</taxon>
        <taxon>Bacillati</taxon>
        <taxon>Actinomycetota</taxon>
        <taxon>Actinomycetes</taxon>
        <taxon>Kitasatosporales</taxon>
        <taxon>Streptomycetaceae</taxon>
        <taxon>Streptomyces</taxon>
    </lineage>
</organism>
<keyword evidence="3" id="KW-0808">Transferase</keyword>
<protein>
    <submittedName>
        <fullName evidence="3">Class I SAM-dependent methyltransferase</fullName>
        <ecNumber evidence="3">2.1.1.-</ecNumber>
    </submittedName>
</protein>
<evidence type="ECO:0000259" key="2">
    <source>
        <dbReference type="Pfam" id="PF08241"/>
    </source>
</evidence>
<dbReference type="GO" id="GO:0008168">
    <property type="term" value="F:methyltransferase activity"/>
    <property type="evidence" value="ECO:0007669"/>
    <property type="project" value="UniProtKB-KW"/>
</dbReference>
<reference evidence="4" key="1">
    <citation type="journal article" date="2019" name="Int. J. Syst. Evol. Microbiol.">
        <title>The Global Catalogue of Microorganisms (GCM) 10K type strain sequencing project: providing services to taxonomists for standard genome sequencing and annotation.</title>
        <authorList>
            <consortium name="The Broad Institute Genomics Platform"/>
            <consortium name="The Broad Institute Genome Sequencing Center for Infectious Disease"/>
            <person name="Wu L."/>
            <person name="Ma J."/>
        </authorList>
    </citation>
    <scope>NUCLEOTIDE SEQUENCE [LARGE SCALE GENOMIC DNA]</scope>
    <source>
        <strain evidence="4">CGMCC 4.7237</strain>
    </source>
</reference>
<comment type="caution">
    <text evidence="3">The sequence shown here is derived from an EMBL/GenBank/DDBJ whole genome shotgun (WGS) entry which is preliminary data.</text>
</comment>
<dbReference type="GO" id="GO:0032259">
    <property type="term" value="P:methylation"/>
    <property type="evidence" value="ECO:0007669"/>
    <property type="project" value="UniProtKB-KW"/>
</dbReference>
<sequence>MATSDPIEPGRSARTGAAGQAGRREITAFFAPRAAGWEKRFPDDTPAYTAAVAGLGLRPGGRVLDAGCGTARALPLLRAAVGASGAVLGVDLTPEMLHEAAGLGRTGSGALIEADSSRLPLRDGRLDAVFAAGLVHHLPDPAAGLRELARVTRTGGRLALFHPLGRAALAARRGHELRADDVRAQPRLGQLLDGAGWELSLLDDSDERYLAIAVRRPG</sequence>
<dbReference type="PANTHER" id="PTHR43591">
    <property type="entry name" value="METHYLTRANSFERASE"/>
    <property type="match status" value="1"/>
</dbReference>
<dbReference type="PANTHER" id="PTHR43591:SF24">
    <property type="entry name" value="2-METHOXY-6-POLYPRENYL-1,4-BENZOQUINOL METHYLASE, MITOCHONDRIAL"/>
    <property type="match status" value="1"/>
</dbReference>
<gene>
    <name evidence="3" type="ORF">ACFO3J_08000</name>
</gene>
<dbReference type="Gene3D" id="3.40.50.150">
    <property type="entry name" value="Vaccinia Virus protein VP39"/>
    <property type="match status" value="1"/>
</dbReference>
<dbReference type="Pfam" id="PF08241">
    <property type="entry name" value="Methyltransf_11"/>
    <property type="match status" value="1"/>
</dbReference>
<accession>A0ABV8HH95</accession>
<keyword evidence="4" id="KW-1185">Reference proteome</keyword>
<dbReference type="InterPro" id="IPR013216">
    <property type="entry name" value="Methyltransf_11"/>
</dbReference>
<name>A0ABV8HH95_9ACTN</name>
<dbReference type="CDD" id="cd02440">
    <property type="entry name" value="AdoMet_MTases"/>
    <property type="match status" value="1"/>
</dbReference>
<dbReference type="InterPro" id="IPR029063">
    <property type="entry name" value="SAM-dependent_MTases_sf"/>
</dbReference>
<evidence type="ECO:0000313" key="3">
    <source>
        <dbReference type="EMBL" id="MFC4031418.1"/>
    </source>
</evidence>
<evidence type="ECO:0000256" key="1">
    <source>
        <dbReference type="SAM" id="MobiDB-lite"/>
    </source>
</evidence>
<feature type="domain" description="Methyltransferase type 11" evidence="2">
    <location>
        <begin position="64"/>
        <end position="159"/>
    </location>
</feature>
<dbReference type="RefSeq" id="WP_386427540.1">
    <property type="nucleotide sequence ID" value="NZ_JBHSBB010000007.1"/>
</dbReference>
<keyword evidence="3" id="KW-0489">Methyltransferase</keyword>
<feature type="compositionally biased region" description="Low complexity" evidence="1">
    <location>
        <begin position="10"/>
        <end position="21"/>
    </location>
</feature>
<evidence type="ECO:0000313" key="4">
    <source>
        <dbReference type="Proteomes" id="UP001595765"/>
    </source>
</evidence>
<dbReference type="EC" id="2.1.1.-" evidence="3"/>